<comment type="similarity">
    <text evidence="3 10">Belongs to the glycosyltransferase 22 family.</text>
</comment>
<dbReference type="UniPathway" id="UPA00378"/>
<keyword evidence="4 10" id="KW-0328">Glycosyltransferase</keyword>
<evidence type="ECO:0000256" key="6">
    <source>
        <dbReference type="ARBA" id="ARBA00022692"/>
    </source>
</evidence>
<evidence type="ECO:0000256" key="2">
    <source>
        <dbReference type="ARBA" id="ARBA00004922"/>
    </source>
</evidence>
<evidence type="ECO:0000256" key="8">
    <source>
        <dbReference type="ARBA" id="ARBA00022989"/>
    </source>
</evidence>
<keyword evidence="9 10" id="KW-0472">Membrane</keyword>
<accession>A0A2V1DRB9</accession>
<comment type="pathway">
    <text evidence="2">Protein modification; protein glycosylation.</text>
</comment>
<evidence type="ECO:0000256" key="3">
    <source>
        <dbReference type="ARBA" id="ARBA00007063"/>
    </source>
</evidence>
<evidence type="ECO:0000256" key="7">
    <source>
        <dbReference type="ARBA" id="ARBA00022824"/>
    </source>
</evidence>
<comment type="subcellular location">
    <subcellularLocation>
        <location evidence="1 10">Endoplasmic reticulum membrane</location>
        <topology evidence="1 10">Multi-pass membrane protein</topology>
    </subcellularLocation>
</comment>
<evidence type="ECO:0000256" key="10">
    <source>
        <dbReference type="RuleBase" id="RU363075"/>
    </source>
</evidence>
<evidence type="ECO:0000256" key="1">
    <source>
        <dbReference type="ARBA" id="ARBA00004477"/>
    </source>
</evidence>
<dbReference type="OrthoDB" id="497541at2759"/>
<dbReference type="PANTHER" id="PTHR22760:SF2">
    <property type="entry name" value="ALPHA-1,2-MANNOSYLTRANSFERASE ALG9"/>
    <property type="match status" value="1"/>
</dbReference>
<feature type="transmembrane region" description="Helical" evidence="10">
    <location>
        <begin position="118"/>
        <end position="137"/>
    </location>
</feature>
<keyword evidence="8 10" id="KW-1133">Transmembrane helix</keyword>
<dbReference type="InterPro" id="IPR005599">
    <property type="entry name" value="GPI_mannosylTrfase"/>
</dbReference>
<dbReference type="STRING" id="97972.A0A2V1DRB9"/>
<feature type="transmembrane region" description="Helical" evidence="10">
    <location>
        <begin position="336"/>
        <end position="356"/>
    </location>
</feature>
<dbReference type="PANTHER" id="PTHR22760">
    <property type="entry name" value="GLYCOSYLTRANSFERASE"/>
    <property type="match status" value="1"/>
</dbReference>
<evidence type="ECO:0000313" key="11">
    <source>
        <dbReference type="EMBL" id="PVI00526.1"/>
    </source>
</evidence>
<name>A0A2V1DRB9_9PLEO</name>
<keyword evidence="6 10" id="KW-0812">Transmembrane</keyword>
<organism evidence="11 12">
    <name type="scientific">Periconia macrospinosa</name>
    <dbReference type="NCBI Taxonomy" id="97972"/>
    <lineage>
        <taxon>Eukaryota</taxon>
        <taxon>Fungi</taxon>
        <taxon>Dikarya</taxon>
        <taxon>Ascomycota</taxon>
        <taxon>Pezizomycotina</taxon>
        <taxon>Dothideomycetes</taxon>
        <taxon>Pleosporomycetidae</taxon>
        <taxon>Pleosporales</taxon>
        <taxon>Massarineae</taxon>
        <taxon>Periconiaceae</taxon>
        <taxon>Periconia</taxon>
    </lineage>
</organism>
<feature type="transmembrane region" description="Helical" evidence="10">
    <location>
        <begin position="281"/>
        <end position="300"/>
    </location>
</feature>
<dbReference type="Proteomes" id="UP000244855">
    <property type="component" value="Unassembled WGS sequence"/>
</dbReference>
<proteinExistence type="inferred from homology"/>
<feature type="transmembrane region" description="Helical" evidence="10">
    <location>
        <begin position="173"/>
        <end position="196"/>
    </location>
</feature>
<dbReference type="AlphaFoldDB" id="A0A2V1DRB9"/>
<evidence type="ECO:0000256" key="5">
    <source>
        <dbReference type="ARBA" id="ARBA00022679"/>
    </source>
</evidence>
<dbReference type="EMBL" id="KZ805372">
    <property type="protein sequence ID" value="PVI00526.1"/>
    <property type="molecule type" value="Genomic_DNA"/>
</dbReference>
<evidence type="ECO:0000256" key="9">
    <source>
        <dbReference type="ARBA" id="ARBA00023136"/>
    </source>
</evidence>
<keyword evidence="5 11" id="KW-0808">Transferase</keyword>
<protein>
    <recommendedName>
        <fullName evidence="10">Mannosyltransferase</fullName>
        <ecNumber evidence="10">2.4.1.-</ecNumber>
    </recommendedName>
</protein>
<gene>
    <name evidence="11" type="ORF">DM02DRAFT_614290</name>
</gene>
<evidence type="ECO:0000256" key="4">
    <source>
        <dbReference type="ARBA" id="ARBA00022676"/>
    </source>
</evidence>
<dbReference type="EC" id="2.4.1.-" evidence="10"/>
<feature type="transmembrane region" description="Helical" evidence="10">
    <location>
        <begin position="377"/>
        <end position="397"/>
    </location>
</feature>
<dbReference type="GO" id="GO:0006487">
    <property type="term" value="P:protein N-linked glycosylation"/>
    <property type="evidence" value="ECO:0007669"/>
    <property type="project" value="TreeGrafter"/>
</dbReference>
<sequence>MNDPPPHFKPSVAFSVFLAANALAALFSPIQDCDEVFNYWEPTHYLDHGSGLQTWEYSPEYAIRSWAYTGIHASITGLARLVSFGGSKIFEFYFLRLALGLLCALCETKLYSTIARTINPRAAVFFLMILIFSPGMYHASPAYLPSTFAMYTTMLGFSAFMDWRGGIKTSQGIMWFAAGSLLGWPFAGALILPFIAEEILMGFFSGSIFETAWRFLDGSVRSVCILAIQVAVDTFFYRTLVCVPLNIVLYNVFSGGSRGPNIYGVEPWHFYIRNLTLNFNIWFWLAAAALPLVLLQYLVIDGASSKQTLLRSVVSVSPFYLWFAIFTLQPHKEERFMYPAYPALALNAAIGLHIILGNFGKSTPGTLRGKISPQFKLAVVSLFILGSFNIGALRTIGTMTAYSAPLNVYRPLQKAGMVKAGDNVCLGKEWYRFPSSYFLPNQSRARFVKSEFTGLLPGSFREAQEGSGLFPGTWMTPSGMNDENKEDPAKYIDIQNCQFLVDSKLPSAPATSLEPDYISDTKHWERLSCKPFMDASATSILGRILWVPEWPLIPAKYRRVWGEYCLLRRKQA</sequence>
<evidence type="ECO:0000313" key="12">
    <source>
        <dbReference type="Proteomes" id="UP000244855"/>
    </source>
</evidence>
<reference evidence="11 12" key="1">
    <citation type="journal article" date="2018" name="Sci. Rep.">
        <title>Comparative genomics provides insights into the lifestyle and reveals functional heterogeneity of dark septate endophytic fungi.</title>
        <authorList>
            <person name="Knapp D.G."/>
            <person name="Nemeth J.B."/>
            <person name="Barry K."/>
            <person name="Hainaut M."/>
            <person name="Henrissat B."/>
            <person name="Johnson J."/>
            <person name="Kuo A."/>
            <person name="Lim J.H.P."/>
            <person name="Lipzen A."/>
            <person name="Nolan M."/>
            <person name="Ohm R.A."/>
            <person name="Tamas L."/>
            <person name="Grigoriev I.V."/>
            <person name="Spatafora J.W."/>
            <person name="Nagy L.G."/>
            <person name="Kovacs G.M."/>
        </authorList>
    </citation>
    <scope>NUCLEOTIDE SEQUENCE [LARGE SCALE GENOMIC DNA]</scope>
    <source>
        <strain evidence="11 12">DSE2036</strain>
    </source>
</reference>
<keyword evidence="7 10" id="KW-0256">Endoplasmic reticulum</keyword>
<dbReference type="Pfam" id="PF03901">
    <property type="entry name" value="Glyco_transf_22"/>
    <property type="match status" value="1"/>
</dbReference>
<feature type="transmembrane region" description="Helical" evidence="10">
    <location>
        <begin position="143"/>
        <end position="161"/>
    </location>
</feature>
<dbReference type="GO" id="GO:0005789">
    <property type="term" value="C:endoplasmic reticulum membrane"/>
    <property type="evidence" value="ECO:0007669"/>
    <property type="project" value="UniProtKB-SubCell"/>
</dbReference>
<dbReference type="GO" id="GO:0000026">
    <property type="term" value="F:alpha-1,2-mannosyltransferase activity"/>
    <property type="evidence" value="ECO:0007669"/>
    <property type="project" value="TreeGrafter"/>
</dbReference>
<feature type="transmembrane region" description="Helical" evidence="10">
    <location>
        <begin position="89"/>
        <end position="106"/>
    </location>
</feature>
<feature type="transmembrane region" description="Helical" evidence="10">
    <location>
        <begin position="12"/>
        <end position="30"/>
    </location>
</feature>
<keyword evidence="12" id="KW-1185">Reference proteome</keyword>
<feature type="transmembrane region" description="Helical" evidence="10">
    <location>
        <begin position="312"/>
        <end position="330"/>
    </location>
</feature>